<accession>A0A2Z7C781</accession>
<dbReference type="Proteomes" id="UP000250235">
    <property type="component" value="Unassembled WGS sequence"/>
</dbReference>
<keyword evidence="3" id="KW-1185">Reference proteome</keyword>
<feature type="region of interest" description="Disordered" evidence="1">
    <location>
        <begin position="89"/>
        <end position="115"/>
    </location>
</feature>
<gene>
    <name evidence="2" type="ORF">F511_35704</name>
</gene>
<proteinExistence type="predicted"/>
<dbReference type="OrthoDB" id="1733307at2759"/>
<dbReference type="EMBL" id="KQ998997">
    <property type="protein sequence ID" value="KZV42577.1"/>
    <property type="molecule type" value="Genomic_DNA"/>
</dbReference>
<reference evidence="2 3" key="1">
    <citation type="journal article" date="2015" name="Proc. Natl. Acad. Sci. U.S.A.">
        <title>The resurrection genome of Boea hygrometrica: A blueprint for survival of dehydration.</title>
        <authorList>
            <person name="Xiao L."/>
            <person name="Yang G."/>
            <person name="Zhang L."/>
            <person name="Yang X."/>
            <person name="Zhao S."/>
            <person name="Ji Z."/>
            <person name="Zhou Q."/>
            <person name="Hu M."/>
            <person name="Wang Y."/>
            <person name="Chen M."/>
            <person name="Xu Y."/>
            <person name="Jin H."/>
            <person name="Xiao X."/>
            <person name="Hu G."/>
            <person name="Bao F."/>
            <person name="Hu Y."/>
            <person name="Wan P."/>
            <person name="Li L."/>
            <person name="Deng X."/>
            <person name="Kuang T."/>
            <person name="Xiang C."/>
            <person name="Zhu J.K."/>
            <person name="Oliver M.J."/>
            <person name="He Y."/>
        </authorList>
    </citation>
    <scope>NUCLEOTIDE SEQUENCE [LARGE SCALE GENOMIC DNA]</scope>
    <source>
        <strain evidence="3">cv. XS01</strain>
    </source>
</reference>
<evidence type="ECO:0000256" key="1">
    <source>
        <dbReference type="SAM" id="MobiDB-lite"/>
    </source>
</evidence>
<name>A0A2Z7C781_9LAMI</name>
<evidence type="ECO:0000313" key="2">
    <source>
        <dbReference type="EMBL" id="KZV42577.1"/>
    </source>
</evidence>
<protein>
    <submittedName>
        <fullName evidence="2">Uncharacterized protein</fullName>
    </submittedName>
</protein>
<feature type="compositionally biased region" description="Basic and acidic residues" evidence="1">
    <location>
        <begin position="105"/>
        <end position="115"/>
    </location>
</feature>
<dbReference type="AlphaFoldDB" id="A0A2Z7C781"/>
<organism evidence="2 3">
    <name type="scientific">Dorcoceras hygrometricum</name>
    <dbReference type="NCBI Taxonomy" id="472368"/>
    <lineage>
        <taxon>Eukaryota</taxon>
        <taxon>Viridiplantae</taxon>
        <taxon>Streptophyta</taxon>
        <taxon>Embryophyta</taxon>
        <taxon>Tracheophyta</taxon>
        <taxon>Spermatophyta</taxon>
        <taxon>Magnoliopsida</taxon>
        <taxon>eudicotyledons</taxon>
        <taxon>Gunneridae</taxon>
        <taxon>Pentapetalae</taxon>
        <taxon>asterids</taxon>
        <taxon>lamiids</taxon>
        <taxon>Lamiales</taxon>
        <taxon>Gesneriaceae</taxon>
        <taxon>Didymocarpoideae</taxon>
        <taxon>Trichosporeae</taxon>
        <taxon>Loxocarpinae</taxon>
        <taxon>Dorcoceras</taxon>
    </lineage>
</organism>
<sequence length="472" mass="52584">MQAYLSAQDDDMWFVITDEPMKIKKANTVISISDGAPRIVEKPRCECKIEDKKKANLDNVAKDIIFKTLDKNIFSIQFDRNFIPQRNAGSELSSNSIPEWTQTGSDRELRSARKTEKDCELRGAQKRKIDRDFRAAKKRKTNQELRAAQNKKTDRILRDSHRSLLVNYLFFCDFLEFFRSLEHLYPYRSAVVFTVSPVSIVGHRRLSSLSVADSVCIVFCLCVVMSKSRRPSLQYPHDAAAVRRPPPPPASVASTENCFRPSFSRTIFYREEPAFLQFRLEPGTSASKIGSSKFLEFVATPPPHAAAPFLPAARTCARDNHARWPRMAAGSGAARRATVAHEAAESCRPSRARDARWPRSCGALATRLARGGRPLVARGCTLAVAAGRRWAALVEAMHATGCACFSTMAAPLAGFVVRRWRVERRSCSGCARALAPHEFLWWRPPAGCRSGDVVTAGMISSRVWIGPVPGSP</sequence>
<evidence type="ECO:0000313" key="3">
    <source>
        <dbReference type="Proteomes" id="UP000250235"/>
    </source>
</evidence>
<feature type="compositionally biased region" description="Polar residues" evidence="1">
    <location>
        <begin position="89"/>
        <end position="104"/>
    </location>
</feature>